<organism evidence="2 3">
    <name type="scientific">Ulvibacter litoralis</name>
    <dbReference type="NCBI Taxonomy" id="227084"/>
    <lineage>
        <taxon>Bacteria</taxon>
        <taxon>Pseudomonadati</taxon>
        <taxon>Bacteroidota</taxon>
        <taxon>Flavobacteriia</taxon>
        <taxon>Flavobacteriales</taxon>
        <taxon>Flavobacteriaceae</taxon>
        <taxon>Ulvibacter</taxon>
    </lineage>
</organism>
<feature type="transmembrane region" description="Helical" evidence="1">
    <location>
        <begin position="12"/>
        <end position="31"/>
    </location>
</feature>
<name>A0A1G7JLB0_9FLAO</name>
<feature type="transmembrane region" description="Helical" evidence="1">
    <location>
        <begin position="66"/>
        <end position="87"/>
    </location>
</feature>
<dbReference type="EMBL" id="FNBA01000017">
    <property type="protein sequence ID" value="SDF25574.1"/>
    <property type="molecule type" value="Genomic_DNA"/>
</dbReference>
<keyword evidence="1" id="KW-0812">Transmembrane</keyword>
<dbReference type="Proteomes" id="UP000199321">
    <property type="component" value="Unassembled WGS sequence"/>
</dbReference>
<keyword evidence="1" id="KW-1133">Transmembrane helix</keyword>
<sequence length="96" mass="11264">MNPELDSIIDLSIRYDTLFLFVLIIGIYEMLTKPSWFKTFIRILLICIVLSYNFLGFIPIEDFRSGIYNVAWFSAFVALVLILFQLVKYGIRKTND</sequence>
<protein>
    <submittedName>
        <fullName evidence="2">Uncharacterized protein</fullName>
    </submittedName>
</protein>
<evidence type="ECO:0000313" key="2">
    <source>
        <dbReference type="EMBL" id="SDF25574.1"/>
    </source>
</evidence>
<accession>A0A1G7JLB0</accession>
<evidence type="ECO:0000256" key="1">
    <source>
        <dbReference type="SAM" id="Phobius"/>
    </source>
</evidence>
<evidence type="ECO:0000313" key="3">
    <source>
        <dbReference type="Proteomes" id="UP000199321"/>
    </source>
</evidence>
<dbReference type="AlphaFoldDB" id="A0A1G7JLB0"/>
<proteinExistence type="predicted"/>
<keyword evidence="3" id="KW-1185">Reference proteome</keyword>
<feature type="transmembrane region" description="Helical" evidence="1">
    <location>
        <begin position="43"/>
        <end position="60"/>
    </location>
</feature>
<gene>
    <name evidence="2" type="ORF">SAMN05421855_1176</name>
</gene>
<keyword evidence="1" id="KW-0472">Membrane</keyword>
<reference evidence="2 3" key="1">
    <citation type="submission" date="2016-10" db="EMBL/GenBank/DDBJ databases">
        <authorList>
            <person name="de Groot N.N."/>
        </authorList>
    </citation>
    <scope>NUCLEOTIDE SEQUENCE [LARGE SCALE GENOMIC DNA]</scope>
    <source>
        <strain evidence="2 3">DSM 16195</strain>
    </source>
</reference>